<protein>
    <submittedName>
        <fullName evidence="6">LuxR family two component transcriptional regulator</fullName>
    </submittedName>
</protein>
<dbReference type="PANTHER" id="PTHR43214:SF43">
    <property type="entry name" value="TWO-COMPONENT RESPONSE REGULATOR"/>
    <property type="match status" value="1"/>
</dbReference>
<dbReference type="GO" id="GO:0000160">
    <property type="term" value="P:phosphorelay signal transduction system"/>
    <property type="evidence" value="ECO:0007669"/>
    <property type="project" value="InterPro"/>
</dbReference>
<keyword evidence="7" id="KW-1185">Reference proteome</keyword>
<dbReference type="PANTHER" id="PTHR43214">
    <property type="entry name" value="TWO-COMPONENT RESPONSE REGULATOR"/>
    <property type="match status" value="1"/>
</dbReference>
<proteinExistence type="predicted"/>
<dbReference type="InterPro" id="IPR058245">
    <property type="entry name" value="NreC/VraR/RcsB-like_REC"/>
</dbReference>
<dbReference type="CDD" id="cd17535">
    <property type="entry name" value="REC_NarL-like"/>
    <property type="match status" value="1"/>
</dbReference>
<dbReference type="Proteomes" id="UP000248326">
    <property type="component" value="Unassembled WGS sequence"/>
</dbReference>
<dbReference type="SMART" id="SM00448">
    <property type="entry name" value="REC"/>
    <property type="match status" value="1"/>
</dbReference>
<dbReference type="Pfam" id="PF00072">
    <property type="entry name" value="Response_reg"/>
    <property type="match status" value="1"/>
</dbReference>
<evidence type="ECO:0000313" key="7">
    <source>
        <dbReference type="Proteomes" id="UP000248326"/>
    </source>
</evidence>
<accession>A0A318SAP8</accession>
<dbReference type="GO" id="GO:0006355">
    <property type="term" value="P:regulation of DNA-templated transcription"/>
    <property type="evidence" value="ECO:0007669"/>
    <property type="project" value="InterPro"/>
</dbReference>
<reference evidence="6 7" key="1">
    <citation type="submission" date="2018-06" db="EMBL/GenBank/DDBJ databases">
        <title>Genomic Encyclopedia of Type Strains, Phase IV (KMG-IV): sequencing the most valuable type-strain genomes for metagenomic binning, comparative biology and taxonomic classification.</title>
        <authorList>
            <person name="Goeker M."/>
        </authorList>
    </citation>
    <scope>NUCLEOTIDE SEQUENCE [LARGE SCALE GENOMIC DNA]</scope>
    <source>
        <strain evidence="6 7">DSM 18048</strain>
    </source>
</reference>
<dbReference type="InterPro" id="IPR000792">
    <property type="entry name" value="Tscrpt_reg_LuxR_C"/>
</dbReference>
<dbReference type="PROSITE" id="PS50110">
    <property type="entry name" value="RESPONSE_REGULATORY"/>
    <property type="match status" value="1"/>
</dbReference>
<evidence type="ECO:0000256" key="1">
    <source>
        <dbReference type="ARBA" id="ARBA00022553"/>
    </source>
</evidence>
<evidence type="ECO:0000259" key="5">
    <source>
        <dbReference type="PROSITE" id="PS50110"/>
    </source>
</evidence>
<dbReference type="AlphaFoldDB" id="A0A318SAP8"/>
<dbReference type="InterPro" id="IPR039420">
    <property type="entry name" value="WalR-like"/>
</dbReference>
<name>A0A318SAP8_9DEIO</name>
<dbReference type="InterPro" id="IPR001789">
    <property type="entry name" value="Sig_transdc_resp-reg_receiver"/>
</dbReference>
<dbReference type="SUPFAM" id="SSF52172">
    <property type="entry name" value="CheY-like"/>
    <property type="match status" value="1"/>
</dbReference>
<dbReference type="InterPro" id="IPR016032">
    <property type="entry name" value="Sig_transdc_resp-reg_C-effctor"/>
</dbReference>
<gene>
    <name evidence="6" type="ORF">DES52_102306</name>
</gene>
<dbReference type="Pfam" id="PF00196">
    <property type="entry name" value="GerE"/>
    <property type="match status" value="1"/>
</dbReference>
<evidence type="ECO:0000256" key="2">
    <source>
        <dbReference type="ARBA" id="ARBA00023125"/>
    </source>
</evidence>
<evidence type="ECO:0000259" key="4">
    <source>
        <dbReference type="PROSITE" id="PS50043"/>
    </source>
</evidence>
<dbReference type="EMBL" id="QJSX01000002">
    <property type="protein sequence ID" value="PYE55939.1"/>
    <property type="molecule type" value="Genomic_DNA"/>
</dbReference>
<dbReference type="OrthoDB" id="72751at2"/>
<organism evidence="6 7">
    <name type="scientific">Deinococcus yavapaiensis KR-236</name>
    <dbReference type="NCBI Taxonomy" id="694435"/>
    <lineage>
        <taxon>Bacteria</taxon>
        <taxon>Thermotogati</taxon>
        <taxon>Deinococcota</taxon>
        <taxon>Deinococci</taxon>
        <taxon>Deinococcales</taxon>
        <taxon>Deinococcaceae</taxon>
        <taxon>Deinococcus</taxon>
    </lineage>
</organism>
<feature type="domain" description="HTH luxR-type" evidence="4">
    <location>
        <begin position="140"/>
        <end position="205"/>
    </location>
</feature>
<feature type="domain" description="Response regulatory" evidence="5">
    <location>
        <begin position="4"/>
        <end position="120"/>
    </location>
</feature>
<evidence type="ECO:0000313" key="6">
    <source>
        <dbReference type="EMBL" id="PYE55939.1"/>
    </source>
</evidence>
<dbReference type="PRINTS" id="PR00038">
    <property type="entry name" value="HTHLUXR"/>
</dbReference>
<dbReference type="SMART" id="SM00421">
    <property type="entry name" value="HTH_LUXR"/>
    <property type="match status" value="1"/>
</dbReference>
<dbReference type="SUPFAM" id="SSF46894">
    <property type="entry name" value="C-terminal effector domain of the bipartite response regulators"/>
    <property type="match status" value="1"/>
</dbReference>
<keyword evidence="1 3" id="KW-0597">Phosphoprotein</keyword>
<dbReference type="PROSITE" id="PS00622">
    <property type="entry name" value="HTH_LUXR_1"/>
    <property type="match status" value="1"/>
</dbReference>
<dbReference type="InterPro" id="IPR011006">
    <property type="entry name" value="CheY-like_superfamily"/>
</dbReference>
<dbReference type="Gene3D" id="3.40.50.2300">
    <property type="match status" value="1"/>
</dbReference>
<dbReference type="PROSITE" id="PS50043">
    <property type="entry name" value="HTH_LUXR_2"/>
    <property type="match status" value="1"/>
</dbReference>
<sequence length="211" mass="22900">MTVRVALVDDHDVVRTGLKMYLSLDDTLEVVGEASNGLEGVAMVERVQPDVVVMDLMMPVMDGIEATREIRSRFPDVEVLALTSALEEHKVNGAIRAGAIGYLLKDASSDVLGEAIHAAARGEVRLHPEAAKRLVREFRAPDMREHLTPRETLILQRIAHGLTNKAIAVELGVSEPTVKTHVSNLLSKLGVESRTQAALYALKVGIATLDP</sequence>
<dbReference type="CDD" id="cd06170">
    <property type="entry name" value="LuxR_C_like"/>
    <property type="match status" value="1"/>
</dbReference>
<dbReference type="RefSeq" id="WP_110885464.1">
    <property type="nucleotide sequence ID" value="NZ_QJSX01000002.1"/>
</dbReference>
<evidence type="ECO:0000256" key="3">
    <source>
        <dbReference type="PROSITE-ProRule" id="PRU00169"/>
    </source>
</evidence>
<feature type="modified residue" description="4-aspartylphosphate" evidence="3">
    <location>
        <position position="55"/>
    </location>
</feature>
<keyword evidence="2" id="KW-0238">DNA-binding</keyword>
<comment type="caution">
    <text evidence="6">The sequence shown here is derived from an EMBL/GenBank/DDBJ whole genome shotgun (WGS) entry which is preliminary data.</text>
</comment>
<dbReference type="GO" id="GO:0003677">
    <property type="term" value="F:DNA binding"/>
    <property type="evidence" value="ECO:0007669"/>
    <property type="project" value="UniProtKB-KW"/>
</dbReference>